<organism evidence="2 3">
    <name type="scientific">Grus japonensis</name>
    <name type="common">Japanese crane</name>
    <name type="synonym">Red-crowned crane</name>
    <dbReference type="NCBI Taxonomy" id="30415"/>
    <lineage>
        <taxon>Eukaryota</taxon>
        <taxon>Metazoa</taxon>
        <taxon>Chordata</taxon>
        <taxon>Craniata</taxon>
        <taxon>Vertebrata</taxon>
        <taxon>Euteleostomi</taxon>
        <taxon>Archelosauria</taxon>
        <taxon>Archosauria</taxon>
        <taxon>Dinosauria</taxon>
        <taxon>Saurischia</taxon>
        <taxon>Theropoda</taxon>
        <taxon>Coelurosauria</taxon>
        <taxon>Aves</taxon>
        <taxon>Neognathae</taxon>
        <taxon>Neoaves</taxon>
        <taxon>Gruiformes</taxon>
        <taxon>Gruidae</taxon>
        <taxon>Grus</taxon>
    </lineage>
</organism>
<comment type="caution">
    <text evidence="2">The sequence shown here is derived from an EMBL/GenBank/DDBJ whole genome shotgun (WGS) entry which is preliminary data.</text>
</comment>
<evidence type="ECO:0000256" key="1">
    <source>
        <dbReference type="SAM" id="MobiDB-lite"/>
    </source>
</evidence>
<evidence type="ECO:0000313" key="3">
    <source>
        <dbReference type="Proteomes" id="UP001623348"/>
    </source>
</evidence>
<sequence length="264" mass="29934">MEQILLEAMLRHMEDREVTQDSQHSFTKGKSCLTNLVAFYDGVATSVDEGRAADVIYLDFCKAFDMIPHNILLFKLERYGFDGWTVWWMRNWLDGHIQRRTLSKFADDTKLGGAVDMPEGWDAIQRDLDKLKNCAHMKFMRFYKAKCKVLHMGQGNPQCQYRLGDEGIESSPEERDLGVLVDEKLNMSRQRALAAQKANRVLGCIERSVTSRSREVILPLCSRETPPVVLHPALGSPVQERDGAVEASPEEGHKNDQRAGAPLL</sequence>
<dbReference type="AlphaFoldDB" id="A0ABC9W0V2"/>
<accession>A0ABC9W0V2</accession>
<evidence type="ECO:0000313" key="2">
    <source>
        <dbReference type="EMBL" id="GAB0177667.1"/>
    </source>
</evidence>
<protein>
    <submittedName>
        <fullName evidence="2">Mitochondrial enolase superfamily member 1</fullName>
    </submittedName>
</protein>
<feature type="compositionally biased region" description="Basic and acidic residues" evidence="1">
    <location>
        <begin position="239"/>
        <end position="257"/>
    </location>
</feature>
<dbReference type="EMBL" id="BAAFJT010000001">
    <property type="protein sequence ID" value="GAB0177667.1"/>
    <property type="molecule type" value="Genomic_DNA"/>
</dbReference>
<dbReference type="Proteomes" id="UP001623348">
    <property type="component" value="Unassembled WGS sequence"/>
</dbReference>
<proteinExistence type="predicted"/>
<feature type="region of interest" description="Disordered" evidence="1">
    <location>
        <begin position="233"/>
        <end position="264"/>
    </location>
</feature>
<dbReference type="PANTHER" id="PTHR33332">
    <property type="entry name" value="REVERSE TRANSCRIPTASE DOMAIN-CONTAINING PROTEIN"/>
    <property type="match status" value="1"/>
</dbReference>
<reference evidence="2 3" key="1">
    <citation type="submission" date="2024-06" db="EMBL/GenBank/DDBJ databases">
        <title>The draft genome of Grus japonensis, version 3.</title>
        <authorList>
            <person name="Nabeshima K."/>
            <person name="Suzuki S."/>
            <person name="Onuma M."/>
        </authorList>
    </citation>
    <scope>NUCLEOTIDE SEQUENCE [LARGE SCALE GENOMIC DNA]</scope>
    <source>
        <strain evidence="2 3">451A</strain>
    </source>
</reference>
<gene>
    <name evidence="2" type="ORF">GRJ2_000232000</name>
</gene>
<name>A0ABC9W0V2_GRUJA</name>
<keyword evidence="3" id="KW-1185">Reference proteome</keyword>